<dbReference type="GO" id="GO:0032039">
    <property type="term" value="C:integrator complex"/>
    <property type="evidence" value="ECO:0007669"/>
    <property type="project" value="InterPro"/>
</dbReference>
<dbReference type="PANTHER" id="PTHR46094:SF1">
    <property type="entry name" value="INTEGRATOR COMPLEX SUBUNIT 9"/>
    <property type="match status" value="1"/>
</dbReference>
<keyword evidence="4" id="KW-0539">Nucleus</keyword>
<keyword evidence="3" id="KW-0963">Cytoplasm</keyword>
<evidence type="ECO:0000256" key="3">
    <source>
        <dbReference type="ARBA" id="ARBA00022490"/>
    </source>
</evidence>
<dbReference type="Gene3D" id="3.40.50.10890">
    <property type="match status" value="1"/>
</dbReference>
<comment type="caution">
    <text evidence="6">The sequence shown here is derived from an EMBL/GenBank/DDBJ whole genome shotgun (WGS) entry which is preliminary data.</text>
</comment>
<evidence type="ECO:0000259" key="5">
    <source>
        <dbReference type="SMART" id="SM01027"/>
    </source>
</evidence>
<evidence type="ECO:0000256" key="1">
    <source>
        <dbReference type="ARBA" id="ARBA00004123"/>
    </source>
</evidence>
<dbReference type="GO" id="GO:0005737">
    <property type="term" value="C:cytoplasm"/>
    <property type="evidence" value="ECO:0007669"/>
    <property type="project" value="UniProtKB-SubCell"/>
</dbReference>
<dbReference type="Gene3D" id="3.60.15.10">
    <property type="entry name" value="Ribonuclease Z/Hydroxyacylglutathione hydrolase-like"/>
    <property type="match status" value="1"/>
</dbReference>
<evidence type="ECO:0000313" key="6">
    <source>
        <dbReference type="EMBL" id="KAG8363697.1"/>
    </source>
</evidence>
<sequence>MELTCLSEGKGFYFPPCHIMDICGFRVLFDCPMDLSSLAIFSPLPVDANAISNDENISGSCHKYADLELNEDKGQKIDKPLDANSLICAEPQYKTITNLLLWNVSFIDVVLISRPMGMLGLPFLTRNKDFIAKVYVTEAAAKIGQLMMEDLVVMHEEFRQFYGPDARKWMNWEEIELLPLELRQIVFGADGTEFGGWVSLYSAADVKACMLKVDSLKYAEEACYNGTLILKAFSSGLDIGTCNWSITSPKGSIAYISNSIFSSATAMSCNYEALQRTDVIVYSDFSSSDAANKFDDDNNCPGAAGNNFSNLSDDDVNSKARTTLLDADEYLEEMAKLDFICSCSMDCINSGGSVLIPIGRLGIVLQLLERFALCLASENAKVPIFVISSVAEELMAFTNIIPEWFCEQWQDRLYSGQPLFSHKEMLKDGRLYLFPAIHSLELLTIWQEPCFVFCPHWSLRLGPVTHLLRRWCGDPNSLLVVEEGVDVNLALLPFKPMAIKVLQCSFLSGMKLQKSQQLLKILQPRHVLFPEKLRQHISPLETSFSFDYYSENKTIHISNPKEDSELDIEVELARRLQYTTLKQKDINILRLKGELVVERGRYRLSLGNEQVMSSQTRPMLHIGGVYSNDLLMALQKMGMKATVEEITGVGGSDNASIIHVLEPSKAVIEVREAQTLISNGDENVATLISQAVYSLLDCV</sequence>
<organism evidence="6 7">
    <name type="scientific">Buddleja alternifolia</name>
    <dbReference type="NCBI Taxonomy" id="168488"/>
    <lineage>
        <taxon>Eukaryota</taxon>
        <taxon>Viridiplantae</taxon>
        <taxon>Streptophyta</taxon>
        <taxon>Embryophyta</taxon>
        <taxon>Tracheophyta</taxon>
        <taxon>Spermatophyta</taxon>
        <taxon>Magnoliopsida</taxon>
        <taxon>eudicotyledons</taxon>
        <taxon>Gunneridae</taxon>
        <taxon>Pentapetalae</taxon>
        <taxon>asterids</taxon>
        <taxon>lamiids</taxon>
        <taxon>Lamiales</taxon>
        <taxon>Scrophulariaceae</taxon>
        <taxon>Buddlejeae</taxon>
        <taxon>Buddleja</taxon>
    </lineage>
</organism>
<dbReference type="InterPro" id="IPR022712">
    <property type="entry name" value="Beta_Casp"/>
</dbReference>
<dbReference type="SUPFAM" id="SSF56281">
    <property type="entry name" value="Metallo-hydrolase/oxidoreductase"/>
    <property type="match status" value="1"/>
</dbReference>
<evidence type="ECO:0000256" key="2">
    <source>
        <dbReference type="ARBA" id="ARBA00004496"/>
    </source>
</evidence>
<accession>A0AAV6W5K8</accession>
<comment type="subcellular location">
    <subcellularLocation>
        <location evidence="2">Cytoplasm</location>
    </subcellularLocation>
    <subcellularLocation>
        <location evidence="1">Nucleus</location>
    </subcellularLocation>
</comment>
<dbReference type="InterPro" id="IPR036866">
    <property type="entry name" value="RibonucZ/Hydroxyglut_hydro"/>
</dbReference>
<protein>
    <recommendedName>
        <fullName evidence="5">Beta-Casp domain-containing protein</fullName>
    </recommendedName>
</protein>
<feature type="domain" description="Beta-Casp" evidence="5">
    <location>
        <begin position="364"/>
        <end position="491"/>
    </location>
</feature>
<dbReference type="EMBL" id="WHWC01000019">
    <property type="protein sequence ID" value="KAG8363697.1"/>
    <property type="molecule type" value="Genomic_DNA"/>
</dbReference>
<evidence type="ECO:0000313" key="7">
    <source>
        <dbReference type="Proteomes" id="UP000826271"/>
    </source>
</evidence>
<dbReference type="AlphaFoldDB" id="A0AAV6W5K8"/>
<dbReference type="Proteomes" id="UP000826271">
    <property type="component" value="Unassembled WGS sequence"/>
</dbReference>
<dbReference type="PANTHER" id="PTHR46094">
    <property type="entry name" value="INTEGRATOR COMPLEX SUBUNIT 9"/>
    <property type="match status" value="1"/>
</dbReference>
<dbReference type="SMART" id="SM01027">
    <property type="entry name" value="Beta-Casp"/>
    <property type="match status" value="1"/>
</dbReference>
<reference evidence="6" key="1">
    <citation type="submission" date="2019-10" db="EMBL/GenBank/DDBJ databases">
        <authorList>
            <person name="Zhang R."/>
            <person name="Pan Y."/>
            <person name="Wang J."/>
            <person name="Ma R."/>
            <person name="Yu S."/>
        </authorList>
    </citation>
    <scope>NUCLEOTIDE SEQUENCE</scope>
    <source>
        <strain evidence="6">LA-IB0</strain>
        <tissue evidence="6">Leaf</tissue>
    </source>
</reference>
<gene>
    <name evidence="6" type="ORF">BUALT_Bualt19G0049400</name>
</gene>
<dbReference type="GO" id="GO:0034472">
    <property type="term" value="P:snRNA 3'-end processing"/>
    <property type="evidence" value="ECO:0007669"/>
    <property type="project" value="TreeGrafter"/>
</dbReference>
<dbReference type="InterPro" id="IPR027074">
    <property type="entry name" value="Integrator_9su"/>
</dbReference>
<evidence type="ECO:0000256" key="4">
    <source>
        <dbReference type="ARBA" id="ARBA00023242"/>
    </source>
</evidence>
<keyword evidence="7" id="KW-1185">Reference proteome</keyword>
<name>A0AAV6W5K8_9LAMI</name>
<proteinExistence type="predicted"/>